<dbReference type="PROSITE" id="PS50011">
    <property type="entry name" value="PROTEIN_KINASE_DOM"/>
    <property type="match status" value="1"/>
</dbReference>
<dbReference type="SMART" id="SM00369">
    <property type="entry name" value="LRR_TYP"/>
    <property type="match status" value="4"/>
</dbReference>
<feature type="domain" description="Protein kinase" evidence="12">
    <location>
        <begin position="342"/>
        <end position="610"/>
    </location>
</feature>
<dbReference type="InterPro" id="IPR001611">
    <property type="entry name" value="Leu-rich_rpt"/>
</dbReference>
<dbReference type="InterPro" id="IPR017441">
    <property type="entry name" value="Protein_kinase_ATP_BS"/>
</dbReference>
<protein>
    <recommendedName>
        <fullName evidence="12">Protein kinase domain-containing protein</fullName>
    </recommendedName>
</protein>
<dbReference type="InterPro" id="IPR011009">
    <property type="entry name" value="Kinase-like_dom_sf"/>
</dbReference>
<dbReference type="PROSITE" id="PS51450">
    <property type="entry name" value="LRR"/>
    <property type="match status" value="2"/>
</dbReference>
<dbReference type="FunFam" id="3.30.200.20:FF:000661">
    <property type="entry name" value="Serine-threonine protein kinase plant-type"/>
    <property type="match status" value="1"/>
</dbReference>
<dbReference type="Proteomes" id="UP000807115">
    <property type="component" value="Chromosome 8"/>
</dbReference>
<dbReference type="InterPro" id="IPR001245">
    <property type="entry name" value="Ser-Thr/Tyr_kinase_cat_dom"/>
</dbReference>
<dbReference type="Pfam" id="PF07714">
    <property type="entry name" value="PK_Tyr_Ser-Thr"/>
    <property type="match status" value="1"/>
</dbReference>
<gene>
    <name evidence="13" type="ORF">BDA96_08G056600</name>
</gene>
<dbReference type="PANTHER" id="PTHR27008">
    <property type="entry name" value="OS04G0122200 PROTEIN"/>
    <property type="match status" value="1"/>
</dbReference>
<evidence type="ECO:0000256" key="11">
    <source>
        <dbReference type="SAM" id="Phobius"/>
    </source>
</evidence>
<evidence type="ECO:0000256" key="8">
    <source>
        <dbReference type="ARBA" id="ARBA00023136"/>
    </source>
</evidence>
<dbReference type="InterPro" id="IPR003591">
    <property type="entry name" value="Leu-rich_rpt_typical-subtyp"/>
</dbReference>
<evidence type="ECO:0000256" key="4">
    <source>
        <dbReference type="ARBA" id="ARBA00022626"/>
    </source>
</evidence>
<keyword evidence="8 11" id="KW-0472">Membrane</keyword>
<dbReference type="Pfam" id="PF00560">
    <property type="entry name" value="LRR_1"/>
    <property type="match status" value="2"/>
</dbReference>
<evidence type="ECO:0000313" key="14">
    <source>
        <dbReference type="Proteomes" id="UP000807115"/>
    </source>
</evidence>
<keyword evidence="9" id="KW-0325">Glycoprotein</keyword>
<dbReference type="SUPFAM" id="SSF52058">
    <property type="entry name" value="L domain-like"/>
    <property type="match status" value="1"/>
</dbReference>
<keyword evidence="10" id="KW-0067">ATP-binding</keyword>
<evidence type="ECO:0000256" key="7">
    <source>
        <dbReference type="ARBA" id="ARBA00022989"/>
    </source>
</evidence>
<dbReference type="GO" id="GO:0004672">
    <property type="term" value="F:protein kinase activity"/>
    <property type="evidence" value="ECO:0007669"/>
    <property type="project" value="InterPro"/>
</dbReference>
<comment type="caution">
    <text evidence="13">The sequence shown here is derived from an EMBL/GenBank/DDBJ whole genome shotgun (WGS) entry which is preliminary data.</text>
</comment>
<evidence type="ECO:0000259" key="12">
    <source>
        <dbReference type="PROSITE" id="PS50011"/>
    </source>
</evidence>
<comment type="similarity">
    <text evidence="2">Belongs to the RLP family.</text>
</comment>
<reference evidence="13" key="1">
    <citation type="journal article" date="2019" name="BMC Genomics">
        <title>A new reference genome for Sorghum bicolor reveals high levels of sequence similarity between sweet and grain genotypes: implications for the genetics of sugar metabolism.</title>
        <authorList>
            <person name="Cooper E.A."/>
            <person name="Brenton Z.W."/>
            <person name="Flinn B.S."/>
            <person name="Jenkins J."/>
            <person name="Shu S."/>
            <person name="Flowers D."/>
            <person name="Luo F."/>
            <person name="Wang Y."/>
            <person name="Xia P."/>
            <person name="Barry K."/>
            <person name="Daum C."/>
            <person name="Lipzen A."/>
            <person name="Yoshinaga Y."/>
            <person name="Schmutz J."/>
            <person name="Saski C."/>
            <person name="Vermerris W."/>
            <person name="Kresovich S."/>
        </authorList>
    </citation>
    <scope>NUCLEOTIDE SEQUENCE</scope>
</reference>
<dbReference type="PANTHER" id="PTHR27008:SF497">
    <property type="entry name" value="OS11G0695000 PROTEIN"/>
    <property type="match status" value="1"/>
</dbReference>
<dbReference type="PROSITE" id="PS00107">
    <property type="entry name" value="PROTEIN_KINASE_ATP"/>
    <property type="match status" value="1"/>
</dbReference>
<keyword evidence="3" id="KW-0433">Leucine-rich repeat</keyword>
<evidence type="ECO:0000256" key="5">
    <source>
        <dbReference type="ARBA" id="ARBA00022692"/>
    </source>
</evidence>
<dbReference type="Gene3D" id="3.30.200.20">
    <property type="entry name" value="Phosphorylase Kinase, domain 1"/>
    <property type="match status" value="1"/>
</dbReference>
<dbReference type="FunFam" id="3.80.10.10:FF:000383">
    <property type="entry name" value="Leucine-rich repeat receptor protein kinase EMS1"/>
    <property type="match status" value="1"/>
</dbReference>
<dbReference type="GO" id="GO:0009742">
    <property type="term" value="P:brassinosteroid mediated signaling pathway"/>
    <property type="evidence" value="ECO:0007669"/>
    <property type="project" value="UniProtKB-KW"/>
</dbReference>
<feature type="binding site" evidence="10">
    <location>
        <position position="370"/>
    </location>
    <ligand>
        <name>ATP</name>
        <dbReference type="ChEBI" id="CHEBI:30616"/>
    </ligand>
</feature>
<evidence type="ECO:0000256" key="3">
    <source>
        <dbReference type="ARBA" id="ARBA00022614"/>
    </source>
</evidence>
<keyword evidence="6" id="KW-0677">Repeat</keyword>
<dbReference type="EMBL" id="CM027687">
    <property type="protein sequence ID" value="KAG0520238.1"/>
    <property type="molecule type" value="Genomic_DNA"/>
</dbReference>
<organism evidence="13 14">
    <name type="scientific">Sorghum bicolor</name>
    <name type="common">Sorghum</name>
    <name type="synonym">Sorghum vulgare</name>
    <dbReference type="NCBI Taxonomy" id="4558"/>
    <lineage>
        <taxon>Eukaryota</taxon>
        <taxon>Viridiplantae</taxon>
        <taxon>Streptophyta</taxon>
        <taxon>Embryophyta</taxon>
        <taxon>Tracheophyta</taxon>
        <taxon>Spermatophyta</taxon>
        <taxon>Magnoliopsida</taxon>
        <taxon>Liliopsida</taxon>
        <taxon>Poales</taxon>
        <taxon>Poaceae</taxon>
        <taxon>PACMAD clade</taxon>
        <taxon>Panicoideae</taxon>
        <taxon>Andropogonodae</taxon>
        <taxon>Andropogoneae</taxon>
        <taxon>Sorghinae</taxon>
        <taxon>Sorghum</taxon>
    </lineage>
</organism>
<name>A0A921QEJ0_SORBI</name>
<feature type="transmembrane region" description="Helical" evidence="11">
    <location>
        <begin position="288"/>
        <end position="314"/>
    </location>
</feature>
<dbReference type="InterPro" id="IPR000719">
    <property type="entry name" value="Prot_kinase_dom"/>
</dbReference>
<keyword evidence="4" id="KW-1070">Brassinosteroid signaling pathway</keyword>
<dbReference type="InterPro" id="IPR032675">
    <property type="entry name" value="LRR_dom_sf"/>
</dbReference>
<dbReference type="Gene3D" id="1.10.510.10">
    <property type="entry name" value="Transferase(Phosphotransferase) domain 1"/>
    <property type="match status" value="1"/>
</dbReference>
<evidence type="ECO:0000256" key="1">
    <source>
        <dbReference type="ARBA" id="ARBA00004162"/>
    </source>
</evidence>
<evidence type="ECO:0000313" key="13">
    <source>
        <dbReference type="EMBL" id="KAG0520238.1"/>
    </source>
</evidence>
<evidence type="ECO:0000256" key="2">
    <source>
        <dbReference type="ARBA" id="ARBA00009592"/>
    </source>
</evidence>
<dbReference type="Gene3D" id="3.80.10.10">
    <property type="entry name" value="Ribonuclease Inhibitor"/>
    <property type="match status" value="1"/>
</dbReference>
<proteinExistence type="inferred from homology"/>
<reference evidence="13" key="2">
    <citation type="submission" date="2020-10" db="EMBL/GenBank/DDBJ databases">
        <authorList>
            <person name="Cooper E.A."/>
            <person name="Brenton Z.W."/>
            <person name="Flinn B.S."/>
            <person name="Jenkins J."/>
            <person name="Shu S."/>
            <person name="Flowers D."/>
            <person name="Luo F."/>
            <person name="Wang Y."/>
            <person name="Xia P."/>
            <person name="Barry K."/>
            <person name="Daum C."/>
            <person name="Lipzen A."/>
            <person name="Yoshinaga Y."/>
            <person name="Schmutz J."/>
            <person name="Saski C."/>
            <person name="Vermerris W."/>
            <person name="Kresovich S."/>
        </authorList>
    </citation>
    <scope>NUCLEOTIDE SEQUENCE</scope>
</reference>
<dbReference type="SMART" id="SM00365">
    <property type="entry name" value="LRR_SD22"/>
    <property type="match status" value="3"/>
</dbReference>
<comment type="subcellular location">
    <subcellularLocation>
        <location evidence="1">Cell membrane</location>
        <topology evidence="1">Single-pass membrane protein</topology>
    </subcellularLocation>
</comment>
<dbReference type="InterPro" id="IPR051809">
    <property type="entry name" value="Plant_receptor-like_S/T_kinase"/>
</dbReference>
<dbReference type="AlphaFoldDB" id="A0A921QEJ0"/>
<keyword evidence="7 11" id="KW-1133">Transmembrane helix</keyword>
<evidence type="ECO:0000256" key="9">
    <source>
        <dbReference type="ARBA" id="ARBA00023180"/>
    </source>
</evidence>
<dbReference type="GO" id="GO:0005886">
    <property type="term" value="C:plasma membrane"/>
    <property type="evidence" value="ECO:0007669"/>
    <property type="project" value="UniProtKB-SubCell"/>
</dbReference>
<dbReference type="GO" id="GO:0005524">
    <property type="term" value="F:ATP binding"/>
    <property type="evidence" value="ECO:0007669"/>
    <property type="project" value="UniProtKB-UniRule"/>
</dbReference>
<accession>A0A921QEJ0</accession>
<keyword evidence="5 11" id="KW-0812">Transmembrane</keyword>
<evidence type="ECO:0000256" key="10">
    <source>
        <dbReference type="PROSITE-ProRule" id="PRU10141"/>
    </source>
</evidence>
<dbReference type="FunFam" id="3.80.10.10:FF:000111">
    <property type="entry name" value="LRR receptor-like serine/threonine-protein kinase ERECTA"/>
    <property type="match status" value="1"/>
</dbReference>
<sequence>MLVGFLHREIFRVPDIFPLVMILLEIHWNYFTGSLPGFVGNLSTKLQYFIARDNKLTGEIPAAISNLTSLLDLDLNGNQLHCSIPEPIMIINSLQLLQLGQNRFSGSMPSNIGMLANIYSDGIGNLTKLEYLFLFDNKLTSVVPLSLFHLDNLLQLDLSQNLLSVNRFGGSLPDSIGKIQMITHLNLSVNSFNGTIPNSLNKLTNLHILDLSHNNISGTIPEYLANFSILSSLDLSYNKLQGHIPERGVFSNITLESLVGNSGLLCGGASCLGFPPCRTKSPRRNRHLLTYLLPTAIVIAVGALAFTSCLCVMVTKKARKHRQGSSAVLVSYHELVRATEKFSEGNMLGSGSFGKVYKGQLSDDLVVAVKVIHKHLDQAFASFDAECHVLRMARHHNLIKILNTCSNLDFRALVLQYMSNGSLEALLHSEGRMHLRFLERLNIMLDVSMAMEYLHHEHCEDMTAHVADFGIARLLLGGDSSMISASMPGTVGYMAPEYGSLGKASWMSDVFSYGIMLLEVFTGKRPTDGMFVGELSIRQWVHQAFPGHLVDVVDDGLLHGHDGSCCTSNLDGFLVAVFQLGLFCLSESPEHRTTMSNVVVTLKKIRMDYIKSTQDAHDSNE</sequence>
<evidence type="ECO:0000256" key="6">
    <source>
        <dbReference type="ARBA" id="ARBA00022737"/>
    </source>
</evidence>
<dbReference type="SUPFAM" id="SSF56112">
    <property type="entry name" value="Protein kinase-like (PK-like)"/>
    <property type="match status" value="1"/>
</dbReference>
<keyword evidence="10" id="KW-0547">Nucleotide-binding</keyword>